<sequence>MRIEKKALRIHVGGIVQGVGFRPFIFSLAEKNRLTGWVKNTSSGVDIEVEGDESALQGFLVSLRKDAPPLARIDQVQVDSIPVKEYPSFSILSSLTQPGEFLPVSPDAGICPDCRRELFDPSDRRFRYPFINCTHCGPRFTIIRDIPYDRPNTTMASFAMCEACRQEYEDPRNRRFHAQPIACPDCGPRVYFIEKGGLHAEGEQAIQAARKCLVEGRIVAIKGLGGFHLACDATDPKAVETLRSRKKRSDKPFAVMAFDLNQAERHCVLNSWEREVLTSREKPIVLARIRPGSELALEQIAPNLKEIGVMLAYTPLHLLLLEPEAGFPEMVVMTSGNLSEEPIAFEDEDAMRRLGELADAFLVHDRGIQTRVDDSVVSVFREQIYPLRRARGYAPDPLTLPFNLPSILAVGAELKNTFCLTRGRYAFLSHHIGDMENLETFTSFETGIRHYERLFRIKPEIIACDHHPDYLATRYAHERASRETIPFVAVQHHHAHLASCLADHGWDDNGRVIGVIFDGTGFGTDGAIWGGEFLYGGYTAYQRMLHLDYVPLPGGDLAIRKPVRMALAYLWKYGLEWEVNFPPVRALCEEERTILRLQLEHAINAPLTSSMGRLFDAVSAFMGVRLVATYEGQAAIEMEALVDGDEEGSYAFDLSDGKISSLAMWEQLIRDFHQGVPIPKMAARFHNGVSEMIEQACRWISGEVGSKTVALSGGVWQNRFLLAKTVNRLEKAGFEVLVHRRVPANDGGVALGQAMIAAAQMRVINPEEVSDVFRNSGKNY</sequence>
<evidence type="ECO:0000256" key="9">
    <source>
        <dbReference type="PROSITE-ProRule" id="PRU00520"/>
    </source>
</evidence>
<dbReference type="InterPro" id="IPR036046">
    <property type="entry name" value="Acylphosphatase-like_dom_sf"/>
</dbReference>
<keyword evidence="5" id="KW-0863">Zinc-finger</keyword>
<dbReference type="InterPro" id="IPR043129">
    <property type="entry name" value="ATPase_NBD"/>
</dbReference>
<evidence type="ECO:0000313" key="12">
    <source>
        <dbReference type="EMBL" id="HGS21779.1"/>
    </source>
</evidence>
<evidence type="ECO:0000256" key="8">
    <source>
        <dbReference type="PIRNR" id="PIRNR006256"/>
    </source>
</evidence>
<dbReference type="InterPro" id="IPR004421">
    <property type="entry name" value="Carbamoyltransferase_HypF"/>
</dbReference>
<dbReference type="GO" id="GO:0016743">
    <property type="term" value="F:carboxyl- or carbamoyltransferase activity"/>
    <property type="evidence" value="ECO:0007669"/>
    <property type="project" value="UniProtKB-UniRule"/>
</dbReference>
<dbReference type="FunFam" id="3.30.420.40:FF:000124">
    <property type="entry name" value="Carbamoyltransferase HypF"/>
    <property type="match status" value="1"/>
</dbReference>
<dbReference type="AlphaFoldDB" id="A0A7C4KJH7"/>
<dbReference type="GO" id="GO:0008270">
    <property type="term" value="F:zinc ion binding"/>
    <property type="evidence" value="ECO:0007669"/>
    <property type="project" value="UniProtKB-KW"/>
</dbReference>
<dbReference type="GO" id="GO:0016874">
    <property type="term" value="F:ligase activity"/>
    <property type="evidence" value="ECO:0007669"/>
    <property type="project" value="UniProtKB-UniRule"/>
</dbReference>
<comment type="catalytic activity">
    <reaction evidence="7">
        <text>C-terminal L-cysteinyl-[HypE protein] + carbamoyl phosphate + ATP + H2O = C-terminal S-carboxamide-L-cysteinyl-[HypE protein] + AMP + phosphate + diphosphate + H(+)</text>
        <dbReference type="Rhea" id="RHEA:55636"/>
        <dbReference type="Rhea" id="RHEA-COMP:14247"/>
        <dbReference type="Rhea" id="RHEA-COMP:14392"/>
        <dbReference type="ChEBI" id="CHEBI:15377"/>
        <dbReference type="ChEBI" id="CHEBI:15378"/>
        <dbReference type="ChEBI" id="CHEBI:30616"/>
        <dbReference type="ChEBI" id="CHEBI:33019"/>
        <dbReference type="ChEBI" id="CHEBI:43474"/>
        <dbReference type="ChEBI" id="CHEBI:58228"/>
        <dbReference type="ChEBI" id="CHEBI:76913"/>
        <dbReference type="ChEBI" id="CHEBI:139126"/>
        <dbReference type="ChEBI" id="CHEBI:456215"/>
    </reaction>
</comment>
<evidence type="ECO:0000256" key="2">
    <source>
        <dbReference type="ARBA" id="ARBA00008097"/>
    </source>
</evidence>
<dbReference type="Gene3D" id="3.30.420.40">
    <property type="match status" value="1"/>
</dbReference>
<dbReference type="Gene3D" id="3.30.420.360">
    <property type="match status" value="1"/>
</dbReference>
<dbReference type="GO" id="GO:0003725">
    <property type="term" value="F:double-stranded RNA binding"/>
    <property type="evidence" value="ECO:0007669"/>
    <property type="project" value="InterPro"/>
</dbReference>
<dbReference type="PROSITE" id="PS51160">
    <property type="entry name" value="ACYLPHOSPHATASE_3"/>
    <property type="match status" value="1"/>
</dbReference>
<dbReference type="InterPro" id="IPR001792">
    <property type="entry name" value="Acylphosphatase-like_dom"/>
</dbReference>
<feature type="active site" evidence="9">
    <location>
        <position position="22"/>
    </location>
</feature>
<name>A0A7C4KJH7_9CHLR</name>
<comment type="catalytic activity">
    <reaction evidence="9">
        <text>an acyl phosphate + H2O = a carboxylate + phosphate + H(+)</text>
        <dbReference type="Rhea" id="RHEA:14965"/>
        <dbReference type="ChEBI" id="CHEBI:15377"/>
        <dbReference type="ChEBI" id="CHEBI:15378"/>
        <dbReference type="ChEBI" id="CHEBI:29067"/>
        <dbReference type="ChEBI" id="CHEBI:43474"/>
        <dbReference type="ChEBI" id="CHEBI:59918"/>
        <dbReference type="EC" id="3.6.1.7"/>
    </reaction>
</comment>
<feature type="domain" description="Acylphosphatase-like" evidence="10">
    <location>
        <begin position="7"/>
        <end position="93"/>
    </location>
</feature>
<dbReference type="InterPro" id="IPR017945">
    <property type="entry name" value="DHBP_synth_RibB-like_a/b_dom"/>
</dbReference>
<dbReference type="InterPro" id="IPR051060">
    <property type="entry name" value="Carbamoyltrans_HypF-like"/>
</dbReference>
<dbReference type="PANTHER" id="PTHR42959">
    <property type="entry name" value="CARBAMOYLTRANSFERASE"/>
    <property type="match status" value="1"/>
</dbReference>
<evidence type="ECO:0000256" key="1">
    <source>
        <dbReference type="ARBA" id="ARBA00004711"/>
    </source>
</evidence>
<evidence type="ECO:0000256" key="7">
    <source>
        <dbReference type="ARBA" id="ARBA00048220"/>
    </source>
</evidence>
<dbReference type="InterPro" id="IPR011125">
    <property type="entry name" value="Znf_HypF"/>
</dbReference>
<dbReference type="SUPFAM" id="SSF53067">
    <property type="entry name" value="Actin-like ATPase domain"/>
    <property type="match status" value="1"/>
</dbReference>
<protein>
    <recommendedName>
        <fullName evidence="8">Carbamoyltransferase</fullName>
        <ecNumber evidence="8">6.2.-.-</ecNumber>
    </recommendedName>
</protein>
<keyword evidence="6" id="KW-0862">Zinc</keyword>
<keyword evidence="4" id="KW-0479">Metal-binding</keyword>
<comment type="pathway">
    <text evidence="1">Protein modification; [NiFe] hydrogenase maturation.</text>
</comment>
<dbReference type="GO" id="GO:0051604">
    <property type="term" value="P:protein maturation"/>
    <property type="evidence" value="ECO:0007669"/>
    <property type="project" value="TreeGrafter"/>
</dbReference>
<accession>A0A7C4KJH7</accession>
<dbReference type="InterPro" id="IPR041440">
    <property type="entry name" value="HypF_C"/>
</dbReference>
<dbReference type="Pfam" id="PF07503">
    <property type="entry name" value="zf-HYPF"/>
    <property type="match status" value="2"/>
</dbReference>
<comment type="similarity">
    <text evidence="2 8">Belongs to the carbamoyltransferase HypF family.</text>
</comment>
<dbReference type="PROSITE" id="PS51163">
    <property type="entry name" value="YRDC"/>
    <property type="match status" value="1"/>
</dbReference>
<dbReference type="Gene3D" id="3.90.870.50">
    <property type="match status" value="1"/>
</dbReference>
<evidence type="ECO:0000256" key="4">
    <source>
        <dbReference type="ARBA" id="ARBA00022723"/>
    </source>
</evidence>
<dbReference type="Pfam" id="PF17788">
    <property type="entry name" value="HypF_C"/>
    <property type="match status" value="1"/>
</dbReference>
<proteinExistence type="inferred from homology"/>
<dbReference type="Gene3D" id="3.30.110.120">
    <property type="match status" value="1"/>
</dbReference>
<keyword evidence="9" id="KW-0378">Hydrolase</keyword>
<comment type="caution">
    <text evidence="12">The sequence shown here is derived from an EMBL/GenBank/DDBJ whole genome shotgun (WGS) entry which is preliminary data.</text>
</comment>
<evidence type="ECO:0000256" key="3">
    <source>
        <dbReference type="ARBA" id="ARBA00022598"/>
    </source>
</evidence>
<dbReference type="NCBIfam" id="TIGR00143">
    <property type="entry name" value="hypF"/>
    <property type="match status" value="1"/>
</dbReference>
<dbReference type="InterPro" id="IPR006070">
    <property type="entry name" value="Sua5-like_dom"/>
</dbReference>
<dbReference type="Pfam" id="PF22521">
    <property type="entry name" value="HypF_C_2"/>
    <property type="match status" value="1"/>
</dbReference>
<dbReference type="InterPro" id="IPR017968">
    <property type="entry name" value="Acylphosphatase_CS"/>
</dbReference>
<dbReference type="EMBL" id="DSYK01000393">
    <property type="protein sequence ID" value="HGS21779.1"/>
    <property type="molecule type" value="Genomic_DNA"/>
</dbReference>
<dbReference type="SUPFAM" id="SSF55821">
    <property type="entry name" value="YrdC/RibB"/>
    <property type="match status" value="1"/>
</dbReference>
<dbReference type="PROSITE" id="PS00150">
    <property type="entry name" value="ACYLPHOSPHATASE_1"/>
    <property type="match status" value="1"/>
</dbReference>
<dbReference type="UniPathway" id="UPA00335"/>
<evidence type="ECO:0000256" key="6">
    <source>
        <dbReference type="ARBA" id="ARBA00022833"/>
    </source>
</evidence>
<gene>
    <name evidence="12" type="primary">hypF</name>
    <name evidence="12" type="ORF">ENT37_07905</name>
</gene>
<feature type="active site" evidence="9">
    <location>
        <position position="40"/>
    </location>
</feature>
<dbReference type="PANTHER" id="PTHR42959:SF1">
    <property type="entry name" value="CARBAMOYLTRANSFERASE HYPF"/>
    <property type="match status" value="1"/>
</dbReference>
<evidence type="ECO:0000259" key="11">
    <source>
        <dbReference type="PROSITE" id="PS51163"/>
    </source>
</evidence>
<evidence type="ECO:0000256" key="5">
    <source>
        <dbReference type="ARBA" id="ARBA00022771"/>
    </source>
</evidence>
<reference evidence="12" key="1">
    <citation type="journal article" date="2020" name="mSystems">
        <title>Genome- and Community-Level Interaction Insights into Carbon Utilization and Element Cycling Functions of Hydrothermarchaeota in Hydrothermal Sediment.</title>
        <authorList>
            <person name="Zhou Z."/>
            <person name="Liu Y."/>
            <person name="Xu W."/>
            <person name="Pan J."/>
            <person name="Luo Z.H."/>
            <person name="Li M."/>
        </authorList>
    </citation>
    <scope>NUCLEOTIDE SEQUENCE [LARGE SCALE GENOMIC DNA]</scope>
    <source>
        <strain evidence="12">SpSt-573</strain>
    </source>
</reference>
<keyword evidence="12" id="KW-0808">Transferase</keyword>
<keyword evidence="3" id="KW-0436">Ligase</keyword>
<dbReference type="PIRSF" id="PIRSF006256">
    <property type="entry name" value="CMPcnvr_hdrg_mat"/>
    <property type="match status" value="1"/>
</dbReference>
<evidence type="ECO:0000259" key="10">
    <source>
        <dbReference type="PROSITE" id="PS51160"/>
    </source>
</evidence>
<organism evidence="12">
    <name type="scientific">Anaerolinea thermolimosa</name>
    <dbReference type="NCBI Taxonomy" id="229919"/>
    <lineage>
        <taxon>Bacteria</taxon>
        <taxon>Bacillati</taxon>
        <taxon>Chloroflexota</taxon>
        <taxon>Anaerolineae</taxon>
        <taxon>Anaerolineales</taxon>
        <taxon>Anaerolineaceae</taxon>
        <taxon>Anaerolinea</taxon>
    </lineage>
</organism>
<dbReference type="GO" id="GO:0003998">
    <property type="term" value="F:acylphosphatase activity"/>
    <property type="evidence" value="ECO:0007669"/>
    <property type="project" value="UniProtKB-EC"/>
</dbReference>
<dbReference type="EC" id="6.2.-.-" evidence="8"/>
<dbReference type="Pfam" id="PF00708">
    <property type="entry name" value="Acylphosphatase"/>
    <property type="match status" value="1"/>
</dbReference>
<dbReference type="InterPro" id="IPR055128">
    <property type="entry name" value="HypF_C_2"/>
</dbReference>
<dbReference type="Pfam" id="PF01300">
    <property type="entry name" value="Sua5_yciO_yrdC"/>
    <property type="match status" value="1"/>
</dbReference>
<dbReference type="SUPFAM" id="SSF54975">
    <property type="entry name" value="Acylphosphatase/BLUF domain-like"/>
    <property type="match status" value="1"/>
</dbReference>
<feature type="domain" description="YrdC-like" evidence="11">
    <location>
        <begin position="203"/>
        <end position="392"/>
    </location>
</feature>